<keyword evidence="2" id="KW-0732">Signal</keyword>
<dbReference type="InterPro" id="IPR002035">
    <property type="entry name" value="VWF_A"/>
</dbReference>
<sequence>MQPSRKPLPCCLLSFVLAAALLGGCSTPDTLLGLSDPNGSSGETASGKLSMPAQPYSSDRPMPFDPYRPEGNTEEYSAIDEPGFYSAKTNPLSTFSADVDTASYCNLRRMVAEGMRAADIPNDAIRIEEMLNYFEYDYGKPQDGDLFGVTAQISECPWNDDTKLLVMGFAADPVEYESEDGANLVFLIDTSGSMSAPDKLPLLQDSFAQLTESLTENDTVSIVTYSGTERVVLEGVSGADKRAITRAVDSLVADGSTNGEAGLEQAYRIAEKYRREGGVNRIVMASDGDLNVGISSESELHAYVSEKRSTGVYLSVLGFGSGNYKDNKMETLANHGNGTYHYIDCIEEAEKVFGSDLAANIIPLADDVKLQIEFDPAIVRGYRLIGYENRALADDDFTDDAVDAAEIGTGHQFTIAYELVLFDSPPESLPSSLAREEGPSEEEGRIVECIDDETWLVCSMRYKTAGSQESVERSYDIGSASCTAQPSDDWLFAAAVIECGMVLRDSKYAGTASLRDAKALLDDLALARNDPKADFERLLQTL</sequence>
<feature type="region of interest" description="Disordered" evidence="1">
    <location>
        <begin position="36"/>
        <end position="63"/>
    </location>
</feature>
<keyword evidence="5" id="KW-1185">Reference proteome</keyword>
<evidence type="ECO:0000313" key="4">
    <source>
        <dbReference type="EMBL" id="MEQ3362430.1"/>
    </source>
</evidence>
<dbReference type="PANTHER" id="PTHR10579">
    <property type="entry name" value="CALCIUM-ACTIVATED CHLORIDE CHANNEL REGULATOR"/>
    <property type="match status" value="1"/>
</dbReference>
<accession>A0ABV1JBE8</accession>
<dbReference type="PROSITE" id="PS51257">
    <property type="entry name" value="PROKAR_LIPOPROTEIN"/>
    <property type="match status" value="1"/>
</dbReference>
<reference evidence="4 5" key="1">
    <citation type="submission" date="2024-04" db="EMBL/GenBank/DDBJ databases">
        <title>Human intestinal bacterial collection.</title>
        <authorList>
            <person name="Pauvert C."/>
            <person name="Hitch T.C.A."/>
            <person name="Clavel T."/>
        </authorList>
    </citation>
    <scope>NUCLEOTIDE SEQUENCE [LARGE SCALE GENOMIC DNA]</scope>
    <source>
        <strain evidence="4 5">CLA-KB-H42</strain>
    </source>
</reference>
<feature type="signal peptide" evidence="2">
    <location>
        <begin position="1"/>
        <end position="19"/>
    </location>
</feature>
<evidence type="ECO:0000256" key="1">
    <source>
        <dbReference type="SAM" id="MobiDB-lite"/>
    </source>
</evidence>
<evidence type="ECO:0000313" key="5">
    <source>
        <dbReference type="Proteomes" id="UP001487305"/>
    </source>
</evidence>
<evidence type="ECO:0000256" key="2">
    <source>
        <dbReference type="SAM" id="SignalP"/>
    </source>
</evidence>
<dbReference type="EMBL" id="JBBNOP010000003">
    <property type="protein sequence ID" value="MEQ3362430.1"/>
    <property type="molecule type" value="Genomic_DNA"/>
</dbReference>
<evidence type="ECO:0000259" key="3">
    <source>
        <dbReference type="PROSITE" id="PS50234"/>
    </source>
</evidence>
<dbReference type="InterPro" id="IPR021908">
    <property type="entry name" value="YfbK_C"/>
</dbReference>
<dbReference type="RefSeq" id="WP_102374924.1">
    <property type="nucleotide sequence ID" value="NZ_JBBNOP010000003.1"/>
</dbReference>
<dbReference type="Pfam" id="PF00092">
    <property type="entry name" value="VWA"/>
    <property type="match status" value="1"/>
</dbReference>
<dbReference type="InterPro" id="IPR022156">
    <property type="entry name" value="Uncharacterised_YfbK_N"/>
</dbReference>
<dbReference type="Pfam" id="PF12450">
    <property type="entry name" value="vWF_A"/>
    <property type="match status" value="1"/>
</dbReference>
<dbReference type="PROSITE" id="PS50234">
    <property type="entry name" value="VWFA"/>
    <property type="match status" value="1"/>
</dbReference>
<dbReference type="SUPFAM" id="SSF53300">
    <property type="entry name" value="vWA-like"/>
    <property type="match status" value="1"/>
</dbReference>
<dbReference type="PANTHER" id="PTHR10579:SF43">
    <property type="entry name" value="ZINC FINGER (C3HC4-TYPE RING FINGER) FAMILY PROTEIN"/>
    <property type="match status" value="1"/>
</dbReference>
<dbReference type="SMART" id="SM00327">
    <property type="entry name" value="VWA"/>
    <property type="match status" value="1"/>
</dbReference>
<proteinExistence type="predicted"/>
<feature type="domain" description="VWFA" evidence="3">
    <location>
        <begin position="183"/>
        <end position="361"/>
    </location>
</feature>
<dbReference type="Gene3D" id="3.40.50.410">
    <property type="entry name" value="von Willebrand factor, type A domain"/>
    <property type="match status" value="1"/>
</dbReference>
<feature type="chain" id="PRO_5047378957" evidence="2">
    <location>
        <begin position="20"/>
        <end position="542"/>
    </location>
</feature>
<gene>
    <name evidence="4" type="ORF">AAA083_05505</name>
</gene>
<organism evidence="4 5">
    <name type="scientific">Raoultibacter massiliensis</name>
    <dbReference type="NCBI Taxonomy" id="1852371"/>
    <lineage>
        <taxon>Bacteria</taxon>
        <taxon>Bacillati</taxon>
        <taxon>Actinomycetota</taxon>
        <taxon>Coriobacteriia</taxon>
        <taxon>Eggerthellales</taxon>
        <taxon>Eggerthellaceae</taxon>
        <taxon>Raoultibacter</taxon>
    </lineage>
</organism>
<dbReference type="InterPro" id="IPR051266">
    <property type="entry name" value="CLCR"/>
</dbReference>
<dbReference type="CDD" id="cd01465">
    <property type="entry name" value="vWA_subgroup"/>
    <property type="match status" value="1"/>
</dbReference>
<name>A0ABV1JBE8_9ACTN</name>
<dbReference type="Proteomes" id="UP001487305">
    <property type="component" value="Unassembled WGS sequence"/>
</dbReference>
<dbReference type="InterPro" id="IPR036465">
    <property type="entry name" value="vWFA_dom_sf"/>
</dbReference>
<dbReference type="Pfam" id="PF12034">
    <property type="entry name" value="YfbK_C"/>
    <property type="match status" value="1"/>
</dbReference>
<comment type="caution">
    <text evidence="4">The sequence shown here is derived from an EMBL/GenBank/DDBJ whole genome shotgun (WGS) entry which is preliminary data.</text>
</comment>
<protein>
    <submittedName>
        <fullName evidence="4">von Willebrand factor type A domain-containing protein</fullName>
    </submittedName>
</protein>